<dbReference type="OrthoDB" id="9771932at2"/>
<keyword evidence="1" id="KW-0456">Lyase</keyword>
<dbReference type="PANTHER" id="PTHR21240:SF28">
    <property type="entry name" value="ISO-OROTATE DECARBOXYLASE (EUROFUNG)"/>
    <property type="match status" value="1"/>
</dbReference>
<evidence type="ECO:0000256" key="1">
    <source>
        <dbReference type="ARBA" id="ARBA00023239"/>
    </source>
</evidence>
<keyword evidence="4" id="KW-1185">Reference proteome</keyword>
<dbReference type="SUPFAM" id="SSF51556">
    <property type="entry name" value="Metallo-dependent hydrolases"/>
    <property type="match status" value="1"/>
</dbReference>
<sequence>MSKPKYFIDSHAHLMTPYRVKGGIKWIRRAVKEYEQLDLTTPAGELLQHMKTAGADYIINYFYPLQPGESREINRWQREFADRHPEVIPFASLHPGDEDKEEIIRDSLENLKLTGFKFHPYVQQFKILDPGMLPVYQVLQETGCPVNIHTGFSKFYGRESLKDEFLSLLSRFPRLKIIASHMLFGDMHLSEWDGILEQYPNLFLDATNTLSFCRPGSKLTEQMQKLIGNYSKRIVFGSDYPMGMAYPVKILYDLLEQVCPDSDSFEDLAWRTAADLVKLDLA</sequence>
<dbReference type="InterPro" id="IPR032466">
    <property type="entry name" value="Metal_Hydrolase"/>
</dbReference>
<dbReference type="Pfam" id="PF04909">
    <property type="entry name" value="Amidohydro_2"/>
    <property type="match status" value="1"/>
</dbReference>
<dbReference type="PANTHER" id="PTHR21240">
    <property type="entry name" value="2-AMINO-3-CARBOXYLMUCONATE-6-SEMIALDEHYDE DECARBOXYLASE"/>
    <property type="match status" value="1"/>
</dbReference>
<evidence type="ECO:0000313" key="3">
    <source>
        <dbReference type="EMBL" id="SFH17343.1"/>
    </source>
</evidence>
<dbReference type="AlphaFoldDB" id="A0A1I2XV53"/>
<dbReference type="GO" id="GO:0016831">
    <property type="term" value="F:carboxy-lyase activity"/>
    <property type="evidence" value="ECO:0007669"/>
    <property type="project" value="InterPro"/>
</dbReference>
<dbReference type="STRING" id="341036.SAMN05660649_04136"/>
<dbReference type="RefSeq" id="WP_092473935.1">
    <property type="nucleotide sequence ID" value="NZ_FOOX01000019.1"/>
</dbReference>
<evidence type="ECO:0000259" key="2">
    <source>
        <dbReference type="Pfam" id="PF04909"/>
    </source>
</evidence>
<organism evidence="3 4">
    <name type="scientific">Desulfotruncus arcticus DSM 17038</name>
    <dbReference type="NCBI Taxonomy" id="1121424"/>
    <lineage>
        <taxon>Bacteria</taxon>
        <taxon>Bacillati</taxon>
        <taxon>Bacillota</taxon>
        <taxon>Clostridia</taxon>
        <taxon>Eubacteriales</taxon>
        <taxon>Desulfallaceae</taxon>
        <taxon>Desulfotruncus</taxon>
    </lineage>
</organism>
<dbReference type="GO" id="GO:0019748">
    <property type="term" value="P:secondary metabolic process"/>
    <property type="evidence" value="ECO:0007669"/>
    <property type="project" value="TreeGrafter"/>
</dbReference>
<feature type="domain" description="Amidohydrolase-related" evidence="2">
    <location>
        <begin position="8"/>
        <end position="277"/>
    </location>
</feature>
<accession>A0A1I2XV53</accession>
<gene>
    <name evidence="3" type="ORF">SAMN05660649_04136</name>
</gene>
<proteinExistence type="predicted"/>
<name>A0A1I2XV53_9FIRM</name>
<evidence type="ECO:0000313" key="4">
    <source>
        <dbReference type="Proteomes" id="UP000199337"/>
    </source>
</evidence>
<reference evidence="4" key="1">
    <citation type="submission" date="2016-10" db="EMBL/GenBank/DDBJ databases">
        <authorList>
            <person name="Varghese N."/>
            <person name="Submissions S."/>
        </authorList>
    </citation>
    <scope>NUCLEOTIDE SEQUENCE [LARGE SCALE GENOMIC DNA]</scope>
    <source>
        <strain evidence="4">DSM 17038</strain>
    </source>
</reference>
<dbReference type="Proteomes" id="UP000199337">
    <property type="component" value="Unassembled WGS sequence"/>
</dbReference>
<dbReference type="InterPro" id="IPR032465">
    <property type="entry name" value="ACMSD"/>
</dbReference>
<dbReference type="GO" id="GO:0005737">
    <property type="term" value="C:cytoplasm"/>
    <property type="evidence" value="ECO:0007669"/>
    <property type="project" value="TreeGrafter"/>
</dbReference>
<dbReference type="EMBL" id="FOOX01000019">
    <property type="protein sequence ID" value="SFH17343.1"/>
    <property type="molecule type" value="Genomic_DNA"/>
</dbReference>
<dbReference type="Gene3D" id="3.20.20.140">
    <property type="entry name" value="Metal-dependent hydrolases"/>
    <property type="match status" value="1"/>
</dbReference>
<protein>
    <recommendedName>
        <fullName evidence="2">Amidohydrolase-related domain-containing protein</fullName>
    </recommendedName>
</protein>
<dbReference type="GO" id="GO:0016787">
    <property type="term" value="F:hydrolase activity"/>
    <property type="evidence" value="ECO:0007669"/>
    <property type="project" value="InterPro"/>
</dbReference>
<dbReference type="InterPro" id="IPR006680">
    <property type="entry name" value="Amidohydro-rel"/>
</dbReference>
<dbReference type="CDD" id="cd01292">
    <property type="entry name" value="metallo-dependent_hydrolases"/>
    <property type="match status" value="1"/>
</dbReference>